<reference evidence="5 6" key="1">
    <citation type="journal article" date="2016" name="Nat. Commun.">
        <title>Thousands of microbial genomes shed light on interconnected biogeochemical processes in an aquifer system.</title>
        <authorList>
            <person name="Anantharaman K."/>
            <person name="Brown C.T."/>
            <person name="Hug L.A."/>
            <person name="Sharon I."/>
            <person name="Castelle C.J."/>
            <person name="Probst A.J."/>
            <person name="Thomas B.C."/>
            <person name="Singh A."/>
            <person name="Wilkins M.J."/>
            <person name="Karaoz U."/>
            <person name="Brodie E.L."/>
            <person name="Williams K.H."/>
            <person name="Hubbard S.S."/>
            <person name="Banfield J.F."/>
        </authorList>
    </citation>
    <scope>NUCLEOTIDE SEQUENCE [LARGE SCALE GENOMIC DNA]</scope>
</reference>
<keyword evidence="2 4" id="KW-0689">Ribosomal protein</keyword>
<dbReference type="NCBIfam" id="NF004363">
    <property type="entry name" value="PRK05738.2-4"/>
    <property type="match status" value="1"/>
</dbReference>
<comment type="caution">
    <text evidence="5">The sequence shown here is derived from an EMBL/GenBank/DDBJ whole genome shotgun (WGS) entry which is preliminary data.</text>
</comment>
<dbReference type="AlphaFoldDB" id="A0A1F4UYJ1"/>
<dbReference type="GO" id="GO:0006412">
    <property type="term" value="P:translation"/>
    <property type="evidence" value="ECO:0007669"/>
    <property type="project" value="UniProtKB-UniRule"/>
</dbReference>
<dbReference type="GO" id="GO:0019843">
    <property type="term" value="F:rRNA binding"/>
    <property type="evidence" value="ECO:0007669"/>
    <property type="project" value="UniProtKB-UniRule"/>
</dbReference>
<organism evidence="5 6">
    <name type="scientific">candidate division WWE3 bacterium RBG_16_37_10</name>
    <dbReference type="NCBI Taxonomy" id="1802610"/>
    <lineage>
        <taxon>Bacteria</taxon>
        <taxon>Katanobacteria</taxon>
    </lineage>
</organism>
<dbReference type="InterPro" id="IPR012678">
    <property type="entry name" value="Ribosomal_uL23/eL15/eS24_sf"/>
</dbReference>
<dbReference type="Proteomes" id="UP000177371">
    <property type="component" value="Unassembled WGS sequence"/>
</dbReference>
<keyword evidence="3 4" id="KW-0687">Ribonucleoprotein</keyword>
<dbReference type="GO" id="GO:0003735">
    <property type="term" value="F:structural constituent of ribosome"/>
    <property type="evidence" value="ECO:0007669"/>
    <property type="project" value="InterPro"/>
</dbReference>
<dbReference type="InterPro" id="IPR013025">
    <property type="entry name" value="Ribosomal_uL23-like"/>
</dbReference>
<sequence length="99" mass="11364">MQLNNVLLKPVITEKSVILGDTYNRYVFKVGIDVTKGQIEDEVERSFKVDVLNVKTILMPGKKRRIPGTFKFRKTKGWKKAIVKIKDGQKIDIVSKESK</sequence>
<evidence type="ECO:0000256" key="3">
    <source>
        <dbReference type="ARBA" id="ARBA00023274"/>
    </source>
</evidence>
<dbReference type="GO" id="GO:1990904">
    <property type="term" value="C:ribonucleoprotein complex"/>
    <property type="evidence" value="ECO:0007669"/>
    <property type="project" value="UniProtKB-KW"/>
</dbReference>
<dbReference type="STRING" id="1802610.A2W32_03135"/>
<evidence type="ECO:0000313" key="6">
    <source>
        <dbReference type="Proteomes" id="UP000177371"/>
    </source>
</evidence>
<comment type="function">
    <text evidence="4">One of the early assembly proteins it binds 23S rRNA. One of the proteins that surrounds the polypeptide exit tunnel on the outside of the ribosome. Forms the main docking site for trigger factor binding to the ribosome.</text>
</comment>
<name>A0A1F4UYJ1_UNCKA</name>
<dbReference type="SUPFAM" id="SSF54189">
    <property type="entry name" value="Ribosomal proteins S24e, L23 and L15e"/>
    <property type="match status" value="1"/>
</dbReference>
<dbReference type="Pfam" id="PF00276">
    <property type="entry name" value="Ribosomal_L23"/>
    <property type="match status" value="1"/>
</dbReference>
<accession>A0A1F4UYJ1</accession>
<proteinExistence type="inferred from homology"/>
<evidence type="ECO:0000256" key="4">
    <source>
        <dbReference type="HAMAP-Rule" id="MF_01369"/>
    </source>
</evidence>
<dbReference type="HAMAP" id="MF_01369_B">
    <property type="entry name" value="Ribosomal_uL23_B"/>
    <property type="match status" value="1"/>
</dbReference>
<evidence type="ECO:0000256" key="2">
    <source>
        <dbReference type="ARBA" id="ARBA00022980"/>
    </source>
</evidence>
<gene>
    <name evidence="4" type="primary">rplW</name>
    <name evidence="5" type="ORF">A2W32_03135</name>
</gene>
<comment type="subunit">
    <text evidence="4">Part of the 50S ribosomal subunit. Contacts protein L29, and trigger factor when it is bound to the ribosome.</text>
</comment>
<dbReference type="EMBL" id="MEUT01000041">
    <property type="protein sequence ID" value="OGC49998.1"/>
    <property type="molecule type" value="Genomic_DNA"/>
</dbReference>
<protein>
    <recommendedName>
        <fullName evidence="4">Large ribosomal subunit protein uL23</fullName>
    </recommendedName>
</protein>
<dbReference type="GO" id="GO:0005840">
    <property type="term" value="C:ribosome"/>
    <property type="evidence" value="ECO:0007669"/>
    <property type="project" value="UniProtKB-KW"/>
</dbReference>
<keyword evidence="4" id="KW-0699">rRNA-binding</keyword>
<keyword evidence="4" id="KW-0694">RNA-binding</keyword>
<dbReference type="Gene3D" id="3.30.70.330">
    <property type="match status" value="1"/>
</dbReference>
<evidence type="ECO:0000256" key="1">
    <source>
        <dbReference type="ARBA" id="ARBA00006700"/>
    </source>
</evidence>
<comment type="similarity">
    <text evidence="1 4">Belongs to the universal ribosomal protein uL23 family.</text>
</comment>
<dbReference type="InterPro" id="IPR012677">
    <property type="entry name" value="Nucleotide-bd_a/b_plait_sf"/>
</dbReference>
<evidence type="ECO:0000313" key="5">
    <source>
        <dbReference type="EMBL" id="OGC49998.1"/>
    </source>
</evidence>